<feature type="domain" description="Major facilitator superfamily (MFS) profile" evidence="5">
    <location>
        <begin position="212"/>
        <end position="423"/>
    </location>
</feature>
<dbReference type="AlphaFoldDB" id="A0A6J4TQT4"/>
<dbReference type="EMBL" id="CADCWE010000047">
    <property type="protein sequence ID" value="CAA9529856.1"/>
    <property type="molecule type" value="Genomic_DNA"/>
</dbReference>
<evidence type="ECO:0000259" key="5">
    <source>
        <dbReference type="PROSITE" id="PS50850"/>
    </source>
</evidence>
<name>A0A6J4TQT4_9BACT</name>
<keyword evidence="1 4" id="KW-0812">Transmembrane</keyword>
<feature type="transmembrane region" description="Helical" evidence="4">
    <location>
        <begin position="381"/>
        <end position="402"/>
    </location>
</feature>
<dbReference type="InterPro" id="IPR020846">
    <property type="entry name" value="MFS_dom"/>
</dbReference>
<dbReference type="InterPro" id="IPR011701">
    <property type="entry name" value="MFS"/>
</dbReference>
<dbReference type="PANTHER" id="PTHR23526">
    <property type="entry name" value="INTEGRAL MEMBRANE TRANSPORT PROTEIN-RELATED"/>
    <property type="match status" value="1"/>
</dbReference>
<feature type="transmembrane region" description="Helical" evidence="4">
    <location>
        <begin position="248"/>
        <end position="266"/>
    </location>
</feature>
<evidence type="ECO:0000256" key="1">
    <source>
        <dbReference type="ARBA" id="ARBA00022692"/>
    </source>
</evidence>
<dbReference type="Gene3D" id="1.20.1250.20">
    <property type="entry name" value="MFS general substrate transporter like domains"/>
    <property type="match status" value="1"/>
</dbReference>
<evidence type="ECO:0000256" key="2">
    <source>
        <dbReference type="ARBA" id="ARBA00022989"/>
    </source>
</evidence>
<feature type="transmembrane region" description="Helical" evidence="4">
    <location>
        <begin position="58"/>
        <end position="79"/>
    </location>
</feature>
<dbReference type="PROSITE" id="PS50850">
    <property type="entry name" value="MFS"/>
    <property type="match status" value="1"/>
</dbReference>
<dbReference type="InterPro" id="IPR036259">
    <property type="entry name" value="MFS_trans_sf"/>
</dbReference>
<reference evidence="6" key="1">
    <citation type="submission" date="2020-02" db="EMBL/GenBank/DDBJ databases">
        <authorList>
            <person name="Meier V. D."/>
        </authorList>
    </citation>
    <scope>NUCLEOTIDE SEQUENCE</scope>
    <source>
        <strain evidence="6">AVDCRST_MAG73</strain>
    </source>
</reference>
<protein>
    <recommendedName>
        <fullName evidence="5">Major facilitator superfamily (MFS) profile domain-containing protein</fullName>
    </recommendedName>
</protein>
<feature type="transmembrane region" description="Helical" evidence="4">
    <location>
        <begin position="352"/>
        <end position="375"/>
    </location>
</feature>
<evidence type="ECO:0000256" key="3">
    <source>
        <dbReference type="ARBA" id="ARBA00023136"/>
    </source>
</evidence>
<gene>
    <name evidence="6" type="ORF">AVDCRST_MAG73-846</name>
</gene>
<dbReference type="GO" id="GO:0022857">
    <property type="term" value="F:transmembrane transporter activity"/>
    <property type="evidence" value="ECO:0007669"/>
    <property type="project" value="InterPro"/>
</dbReference>
<feature type="transmembrane region" description="Helical" evidence="4">
    <location>
        <begin position="278"/>
        <end position="300"/>
    </location>
</feature>
<proteinExistence type="predicted"/>
<feature type="transmembrane region" description="Helical" evidence="4">
    <location>
        <begin position="91"/>
        <end position="116"/>
    </location>
</feature>
<feature type="transmembrane region" description="Helical" evidence="4">
    <location>
        <begin position="163"/>
        <end position="182"/>
    </location>
</feature>
<dbReference type="PANTHER" id="PTHR23526:SF1">
    <property type="entry name" value="MAJOR FACILITATOR SUPERFAMILY MFS_1"/>
    <property type="match status" value="1"/>
</dbReference>
<accession>A0A6J4TQT4</accession>
<feature type="transmembrane region" description="Helical" evidence="4">
    <location>
        <begin position="128"/>
        <end position="151"/>
    </location>
</feature>
<organism evidence="6">
    <name type="scientific">uncultured Thermomicrobiales bacterium</name>
    <dbReference type="NCBI Taxonomy" id="1645740"/>
    <lineage>
        <taxon>Bacteria</taxon>
        <taxon>Pseudomonadati</taxon>
        <taxon>Thermomicrobiota</taxon>
        <taxon>Thermomicrobia</taxon>
        <taxon>Thermomicrobiales</taxon>
        <taxon>environmental samples</taxon>
    </lineage>
</organism>
<evidence type="ECO:0000256" key="4">
    <source>
        <dbReference type="SAM" id="Phobius"/>
    </source>
</evidence>
<keyword evidence="2 4" id="KW-1133">Transmembrane helix</keyword>
<dbReference type="InterPro" id="IPR052528">
    <property type="entry name" value="Sugar_transport-like"/>
</dbReference>
<feature type="transmembrane region" description="Helical" evidence="4">
    <location>
        <begin position="27"/>
        <end position="51"/>
    </location>
</feature>
<dbReference type="Pfam" id="PF07690">
    <property type="entry name" value="MFS_1"/>
    <property type="match status" value="1"/>
</dbReference>
<evidence type="ECO:0000313" key="6">
    <source>
        <dbReference type="EMBL" id="CAA9529856.1"/>
    </source>
</evidence>
<sequence length="423" mass="43781">MLLALADALLHPLLVLPLIVAQLTDSWLAVGAVAAIAGGMWFVPQPLAAWVVGGRRKLAWAAGAALVRAAAIALLAYVLAQAAGAGDPNLLRSLLICYAAYVLAGGFAHVAFAGVVDRAVPHGGRPALLAIRSLLGTAAAAAAGMIVYRVFDDPGSPFPRNAELLTTGAAVALVAAACLVALTKEPGRLGPTPAAPFGRRLRQSAAALGDPSLRRYLLMRIPLALAAALDPFYLLYAQREFGIPLRIAGAYLVALVLARLVSTVLWRPIAARHGPKAVLQGAALVRILIPLVALLLPYLAETPLYRQRVTDPATIHALFGVVFVGVGVALGAQILANHAYLVAIAPADRRPAYVGVANAVIAVVAATPLAVGLALDRDAGFRNLFLVAVLVGFVAVVATGALTNPAPTPRLAPGAWRLRRARP</sequence>
<keyword evidence="3 4" id="KW-0472">Membrane</keyword>
<dbReference type="SUPFAM" id="SSF103473">
    <property type="entry name" value="MFS general substrate transporter"/>
    <property type="match status" value="1"/>
</dbReference>
<feature type="transmembrane region" description="Helical" evidence="4">
    <location>
        <begin position="315"/>
        <end position="340"/>
    </location>
</feature>